<keyword evidence="2" id="KW-0328">Glycosyltransferase</keyword>
<gene>
    <name evidence="7" type="ORF">C5Y83_08100</name>
</gene>
<evidence type="ECO:0000256" key="1">
    <source>
        <dbReference type="ARBA" id="ARBA00004323"/>
    </source>
</evidence>
<dbReference type="SUPFAM" id="SSF53448">
    <property type="entry name" value="Nucleotide-diphospho-sugar transferases"/>
    <property type="match status" value="1"/>
</dbReference>
<dbReference type="InterPro" id="IPR007652">
    <property type="entry name" value="A1-4-GlycosylTfrase_dom"/>
</dbReference>
<dbReference type="PANTHER" id="PTHR12042:SF21">
    <property type="entry name" value="ALPHA1,4-GALACTOSYLTRANSFERASE 1-RELATED"/>
    <property type="match status" value="1"/>
</dbReference>
<dbReference type="EMBL" id="PUHY01000006">
    <property type="protein sequence ID" value="PQO35889.1"/>
    <property type="molecule type" value="Genomic_DNA"/>
</dbReference>
<dbReference type="InterPro" id="IPR007577">
    <property type="entry name" value="GlycoTrfase_DXD_sugar-bd_CS"/>
</dbReference>
<evidence type="ECO:0000313" key="7">
    <source>
        <dbReference type="EMBL" id="PQO35889.1"/>
    </source>
</evidence>
<protein>
    <recommendedName>
        <fullName evidence="6">Alpha 1,4-glycosyltransferase domain-containing protein</fullName>
    </recommendedName>
</protein>
<keyword evidence="5" id="KW-0472">Membrane</keyword>
<dbReference type="GO" id="GO:0016758">
    <property type="term" value="F:hexosyltransferase activity"/>
    <property type="evidence" value="ECO:0007669"/>
    <property type="project" value="TreeGrafter"/>
</dbReference>
<organism evidence="7 8">
    <name type="scientific">Blastopirellula marina</name>
    <dbReference type="NCBI Taxonomy" id="124"/>
    <lineage>
        <taxon>Bacteria</taxon>
        <taxon>Pseudomonadati</taxon>
        <taxon>Planctomycetota</taxon>
        <taxon>Planctomycetia</taxon>
        <taxon>Pirellulales</taxon>
        <taxon>Pirellulaceae</taxon>
        <taxon>Blastopirellula</taxon>
    </lineage>
</organism>
<evidence type="ECO:0000256" key="5">
    <source>
        <dbReference type="ARBA" id="ARBA00023136"/>
    </source>
</evidence>
<dbReference type="Pfam" id="PF04488">
    <property type="entry name" value="Gly_transf_sug"/>
    <property type="match status" value="1"/>
</dbReference>
<reference evidence="7 8" key="1">
    <citation type="submission" date="2018-02" db="EMBL/GenBank/DDBJ databases">
        <title>Comparative genomes isolates from brazilian mangrove.</title>
        <authorList>
            <person name="Araujo J.E."/>
            <person name="Taketani R.G."/>
            <person name="Silva M.C.P."/>
            <person name="Loureco M.V."/>
            <person name="Andreote F.D."/>
        </authorList>
    </citation>
    <scope>NUCLEOTIDE SEQUENCE [LARGE SCALE GENOMIC DNA]</scope>
    <source>
        <strain evidence="7 8">Hex-1 MGV</strain>
    </source>
</reference>
<dbReference type="RefSeq" id="WP_105329178.1">
    <property type="nucleotide sequence ID" value="NZ_PUHY01000006.1"/>
</dbReference>
<dbReference type="AlphaFoldDB" id="A0A2S8FUN5"/>
<comment type="subcellular location">
    <subcellularLocation>
        <location evidence="1">Golgi apparatus membrane</location>
        <topology evidence="1">Single-pass type II membrane protein</topology>
    </subcellularLocation>
</comment>
<dbReference type="GO" id="GO:0006688">
    <property type="term" value="P:glycosphingolipid biosynthetic process"/>
    <property type="evidence" value="ECO:0007669"/>
    <property type="project" value="TreeGrafter"/>
</dbReference>
<evidence type="ECO:0000256" key="4">
    <source>
        <dbReference type="ARBA" id="ARBA00023034"/>
    </source>
</evidence>
<name>A0A2S8FUN5_9BACT</name>
<keyword evidence="4" id="KW-0333">Golgi apparatus</keyword>
<dbReference type="OrthoDB" id="284109at2"/>
<dbReference type="InterPro" id="IPR029044">
    <property type="entry name" value="Nucleotide-diphossugar_trans"/>
</dbReference>
<feature type="domain" description="Alpha 1,4-glycosyltransferase" evidence="6">
    <location>
        <begin position="198"/>
        <end position="246"/>
    </location>
</feature>
<keyword evidence="3" id="KW-0808">Transferase</keyword>
<evidence type="ECO:0000313" key="8">
    <source>
        <dbReference type="Proteomes" id="UP000238322"/>
    </source>
</evidence>
<comment type="caution">
    <text evidence="7">The sequence shown here is derived from an EMBL/GenBank/DDBJ whole genome shotgun (WGS) entry which is preliminary data.</text>
</comment>
<dbReference type="InterPro" id="IPR051981">
    <property type="entry name" value="Glycosyltransf_32"/>
</dbReference>
<dbReference type="Pfam" id="PF04572">
    <property type="entry name" value="Gb3_synth"/>
    <property type="match status" value="1"/>
</dbReference>
<evidence type="ECO:0000256" key="2">
    <source>
        <dbReference type="ARBA" id="ARBA00022676"/>
    </source>
</evidence>
<evidence type="ECO:0000256" key="3">
    <source>
        <dbReference type="ARBA" id="ARBA00022679"/>
    </source>
</evidence>
<dbReference type="Gene3D" id="3.90.550.20">
    <property type="match status" value="1"/>
</dbReference>
<accession>A0A2S8FUN5</accession>
<sequence length="296" mass="34496">MQIQTLWIGESLSRLERLCLSSFLYHHPDQVDLYTYAPVANVPIGIRICDANEIVSQEQVFSYCKGSYAGFADLFRWKLLNQLGGYWIDTDMLCIRPFDFTEEIVFGKETEAYGKTFWSAAVGVLKFPSGHAVTEYMVDRCLHPNRPDKHDRPKHRIQKWYRRHFDNSISPVVWGGAGGPKGFAYAVEEFKLYEFMQDNTVFYPIHGTLWRSPFDSTYEGDYELFQRTRAVHLWNEMLRSNGFDKDEPYRKGSLADHYEQKYVVQEHTRPKLRIFCDDDDACRSPSLPVNRLGKAA</sequence>
<dbReference type="Proteomes" id="UP000238322">
    <property type="component" value="Unassembled WGS sequence"/>
</dbReference>
<dbReference type="PANTHER" id="PTHR12042">
    <property type="entry name" value="LACTOSYLCERAMIDE 4-ALPHA-GALACTOSYLTRANSFERASE ALPHA- 1,4-GALACTOSYLTRANSFERASE"/>
    <property type="match status" value="1"/>
</dbReference>
<proteinExistence type="predicted"/>
<evidence type="ECO:0000259" key="6">
    <source>
        <dbReference type="Pfam" id="PF04572"/>
    </source>
</evidence>
<dbReference type="GO" id="GO:0016020">
    <property type="term" value="C:membrane"/>
    <property type="evidence" value="ECO:0007669"/>
    <property type="project" value="GOC"/>
</dbReference>